<accession>A0A932MQF3</accession>
<dbReference type="InterPro" id="IPR011990">
    <property type="entry name" value="TPR-like_helical_dom_sf"/>
</dbReference>
<evidence type="ECO:0000256" key="2">
    <source>
        <dbReference type="ARBA" id="ARBA00022803"/>
    </source>
</evidence>
<gene>
    <name evidence="6" type="ORF">HYZ11_18465</name>
</gene>
<evidence type="ECO:0000313" key="6">
    <source>
        <dbReference type="EMBL" id="MBI3129597.1"/>
    </source>
</evidence>
<reference evidence="6" key="1">
    <citation type="submission" date="2020-07" db="EMBL/GenBank/DDBJ databases">
        <title>Huge and variable diversity of episymbiotic CPR bacteria and DPANN archaea in groundwater ecosystems.</title>
        <authorList>
            <person name="He C.Y."/>
            <person name="Keren R."/>
            <person name="Whittaker M."/>
            <person name="Farag I.F."/>
            <person name="Doudna J."/>
            <person name="Cate J.H.D."/>
            <person name="Banfield J.F."/>
        </authorList>
    </citation>
    <scope>NUCLEOTIDE SEQUENCE</scope>
    <source>
        <strain evidence="6">NC_groundwater_763_Ag_S-0.2um_68_21</strain>
    </source>
</reference>
<sequence>MTRFRNWRLAAAALALALGFAAWGAAPAAAHTLSRPVRPSQEVARPEGYAQVVDELRAWNLEEAGRILARLKAEKPGLPEWEGLEGAIFYLKGDFTRSIERLDSALRKRAGDSEWLELRFHVRQSQAAVEGFKVHRTAHFEIWHDPGDAVLMPYLGEALEISYKVLGDELGVHPKRPVRVELFTDSARFNKASTLSQAEIESKGAVGICKFNKIMMLSPGALLRGYRWLDTASHEYVHYLIVLGTKNRTPIWLHEGIAKYLERRWRGLGDGFLNPGEEMLLSKARESDGFVPFQRMEPSLIYLDTPEDVQLAYAEAATAADFIRRRGGKRGMADMLRAIGGAKGAPAPAKASGEAPPKTAEKVPDAAQAPAPPKKEDGPEAKPQEEAPSRRRASLVELESTGPPQSAEPGLQKVFGVDLAGFEKKWKDDLKRRPLRPHPGAQVQRFRLKPTGPVDESAADLEALKSAVARRRMRLGDRLSLAGRLEAALIEYRRALRDEPYSQALLNRVAQLQVQAGQPEEALRHVQRAIEVDPDYATSYIHQAMAYELTGKPAEARRAWEEVLHINPFIPLVHERLAAIYEKAGDRQKAQREREALRALRGR</sequence>
<dbReference type="PROSITE" id="PS50005">
    <property type="entry name" value="TPR"/>
    <property type="match status" value="1"/>
</dbReference>
<proteinExistence type="predicted"/>
<comment type="caution">
    <text evidence="6">The sequence shown here is derived from an EMBL/GenBank/DDBJ whole genome shotgun (WGS) entry which is preliminary data.</text>
</comment>
<feature type="compositionally biased region" description="Basic and acidic residues" evidence="4">
    <location>
        <begin position="373"/>
        <end position="389"/>
    </location>
</feature>
<dbReference type="Pfam" id="PF14559">
    <property type="entry name" value="TPR_19"/>
    <property type="match status" value="1"/>
</dbReference>
<dbReference type="EMBL" id="JACPUR010000041">
    <property type="protein sequence ID" value="MBI3129597.1"/>
    <property type="molecule type" value="Genomic_DNA"/>
</dbReference>
<evidence type="ECO:0000313" key="7">
    <source>
        <dbReference type="Proteomes" id="UP000782312"/>
    </source>
</evidence>
<dbReference type="Proteomes" id="UP000782312">
    <property type="component" value="Unassembled WGS sequence"/>
</dbReference>
<evidence type="ECO:0000256" key="3">
    <source>
        <dbReference type="PROSITE-ProRule" id="PRU00339"/>
    </source>
</evidence>
<organism evidence="6 7">
    <name type="scientific">Tectimicrobiota bacterium</name>
    <dbReference type="NCBI Taxonomy" id="2528274"/>
    <lineage>
        <taxon>Bacteria</taxon>
        <taxon>Pseudomonadati</taxon>
        <taxon>Nitrospinota/Tectimicrobiota group</taxon>
        <taxon>Candidatus Tectimicrobiota</taxon>
    </lineage>
</organism>
<dbReference type="AlphaFoldDB" id="A0A932MQF3"/>
<dbReference type="Gene3D" id="1.25.40.10">
    <property type="entry name" value="Tetratricopeptide repeat domain"/>
    <property type="match status" value="1"/>
</dbReference>
<feature type="repeat" description="TPR" evidence="3">
    <location>
        <begin position="503"/>
        <end position="536"/>
    </location>
</feature>
<dbReference type="PANTHER" id="PTHR44858">
    <property type="entry name" value="TETRATRICOPEPTIDE REPEAT PROTEIN 6"/>
    <property type="match status" value="1"/>
</dbReference>
<keyword evidence="2 3" id="KW-0802">TPR repeat</keyword>
<feature type="region of interest" description="Disordered" evidence="4">
    <location>
        <begin position="342"/>
        <end position="411"/>
    </location>
</feature>
<dbReference type="SUPFAM" id="SSF48452">
    <property type="entry name" value="TPR-like"/>
    <property type="match status" value="1"/>
</dbReference>
<dbReference type="InterPro" id="IPR050498">
    <property type="entry name" value="Ycf3"/>
</dbReference>
<keyword evidence="1" id="KW-0677">Repeat</keyword>
<dbReference type="PANTHER" id="PTHR44858:SF1">
    <property type="entry name" value="UDP-N-ACETYLGLUCOSAMINE--PEPTIDE N-ACETYLGLUCOSAMINYLTRANSFERASE SPINDLY-RELATED"/>
    <property type="match status" value="1"/>
</dbReference>
<feature type="signal peptide" evidence="5">
    <location>
        <begin position="1"/>
        <end position="24"/>
    </location>
</feature>
<dbReference type="InterPro" id="IPR019734">
    <property type="entry name" value="TPR_rpt"/>
</dbReference>
<protein>
    <submittedName>
        <fullName evidence="6">Tetratricopeptide repeat protein</fullName>
    </submittedName>
</protein>
<name>A0A932MQF3_UNCTE</name>
<evidence type="ECO:0000256" key="5">
    <source>
        <dbReference type="SAM" id="SignalP"/>
    </source>
</evidence>
<evidence type="ECO:0000256" key="4">
    <source>
        <dbReference type="SAM" id="MobiDB-lite"/>
    </source>
</evidence>
<feature type="chain" id="PRO_5037174350" evidence="5">
    <location>
        <begin position="25"/>
        <end position="603"/>
    </location>
</feature>
<evidence type="ECO:0000256" key="1">
    <source>
        <dbReference type="ARBA" id="ARBA00022737"/>
    </source>
</evidence>
<keyword evidence="5" id="KW-0732">Signal</keyword>
<dbReference type="SMART" id="SM00028">
    <property type="entry name" value="TPR"/>
    <property type="match status" value="3"/>
</dbReference>
<feature type="compositionally biased region" description="Low complexity" evidence="4">
    <location>
        <begin position="342"/>
        <end position="358"/>
    </location>
</feature>